<keyword evidence="6" id="KW-1185">Reference proteome</keyword>
<reference evidence="5" key="2">
    <citation type="submission" date="2019-10" db="EMBL/GenBank/DDBJ databases">
        <title>Conservation and host-specific expression of non-tandemly repeated heterogenous ribosome RNA gene in arbuscular mycorrhizal fungi.</title>
        <authorList>
            <person name="Maeda T."/>
            <person name="Kobayashi Y."/>
            <person name="Nakagawa T."/>
            <person name="Ezawa T."/>
            <person name="Yamaguchi K."/>
            <person name="Bino T."/>
            <person name="Nishimoto Y."/>
            <person name="Shigenobu S."/>
            <person name="Kawaguchi M."/>
        </authorList>
    </citation>
    <scope>NUCLEOTIDE SEQUENCE</scope>
    <source>
        <strain evidence="5">HR1</strain>
    </source>
</reference>
<dbReference type="EMBL" id="BEXD01002724">
    <property type="protein sequence ID" value="GBB99207.1"/>
    <property type="molecule type" value="Genomic_DNA"/>
</dbReference>
<proteinExistence type="predicted"/>
<dbReference type="OrthoDB" id="2417653at2759"/>
<evidence type="ECO:0000313" key="5">
    <source>
        <dbReference type="EMBL" id="GES74353.1"/>
    </source>
</evidence>
<dbReference type="SUPFAM" id="SSF53098">
    <property type="entry name" value="Ribonuclease H-like"/>
    <property type="match status" value="1"/>
</dbReference>
<dbReference type="InterPro" id="IPR008906">
    <property type="entry name" value="HATC_C_dom"/>
</dbReference>
<evidence type="ECO:0000259" key="2">
    <source>
        <dbReference type="Pfam" id="PF05699"/>
    </source>
</evidence>
<dbReference type="STRING" id="94130.A0A2Z6R9Z9"/>
<feature type="compositionally biased region" description="Basic and acidic residues" evidence="1">
    <location>
        <begin position="43"/>
        <end position="58"/>
    </location>
</feature>
<feature type="region of interest" description="Disordered" evidence="1">
    <location>
        <begin position="20"/>
        <end position="58"/>
    </location>
</feature>
<evidence type="ECO:0000313" key="4">
    <source>
        <dbReference type="EMBL" id="GBB99207.1"/>
    </source>
</evidence>
<feature type="domain" description="C17orf113 probable zinc finger" evidence="3">
    <location>
        <begin position="68"/>
        <end position="125"/>
    </location>
</feature>
<dbReference type="Pfam" id="PF05699">
    <property type="entry name" value="Dimer_Tnp_hAT"/>
    <property type="match status" value="1"/>
</dbReference>
<dbReference type="PANTHER" id="PTHR46880:SF5">
    <property type="entry name" value="DUF4371 DOMAIN-CONTAINING PROTEIN"/>
    <property type="match status" value="1"/>
</dbReference>
<name>A0A2Z6R9Z9_9GLOM</name>
<sequence length="717" mass="82953">MSSFNSKNSLKRFFSSAAVEKTNKKKGRISNKEELSESEIEQEEKSADKDSKRSHERKQPDNDWFKIYPWLEQQVINDKITLFCTLCKERKGKTIFATGTTKYRLENLKNHIKTNEHKESEDLSKPQQLKLITTFSKQLGIDKLKIISLMRNVYFCSKNNQAINIFPELCKLVSIQIKNNKEYFASSKTSVLKQPEENNITKTQYGSYTNSNAGNEFLESICHVIEESLFNELNSSKFWSILIDESTTITDNKHLAIVSKYLVNNTPYMRYLGMLNLEETDASYIFNQIRLFALSKNLKFNSLIHFGSDGASTMTGHRSGVSTRLKQLNPFMSSNHCIAHRLHLAGKDASSKVVYFKNYEKILHRIYSYFSRSYKRQRMLHAMQDINDEPILEVLNLIETRWLSLSNVVGNLYKIIDSVLASLNEDSLEGENAAKNLIPLLDEEFVIATMFLADLTTILKRLIKVFQSDYVALSHLKPHLKAAIDSISEDFVGSANIQPKYGIILHNYMDQKRLKSDNLPSFIKDFAVAIIEALKERFPNSELYNALSIFDTKLLPKSEEQMTTYGLKEIGFLGEYYGDNKIVDNNVFPGIIDKKQLLVEWNSAKYYLRSFSERNYNFTEMWLHIFDVDDHFINNYPNVSLLVEIALIVPLSNANVERVFSQQNLIQTKLRNKLCVENLNHHLMILINGPDIEDFDFEKTYDYWINLKARRMAGNLE</sequence>
<comment type="caution">
    <text evidence="4">The sequence shown here is derived from an EMBL/GenBank/DDBJ whole genome shotgun (WGS) entry which is preliminary data.</text>
</comment>
<protein>
    <submittedName>
        <fullName evidence="5">Zinc finger protein 862-like</fullName>
    </submittedName>
</protein>
<dbReference type="Proteomes" id="UP000247702">
    <property type="component" value="Unassembled WGS sequence"/>
</dbReference>
<dbReference type="InterPro" id="IPR057456">
    <property type="entry name" value="Znf_C17orf113"/>
</dbReference>
<dbReference type="Proteomes" id="UP000615446">
    <property type="component" value="Unassembled WGS sequence"/>
</dbReference>
<reference evidence="4 6" key="1">
    <citation type="submission" date="2017-11" db="EMBL/GenBank/DDBJ databases">
        <title>The genome of Rhizophagus clarus HR1 reveals common genetic basis of auxotrophy among arbuscular mycorrhizal fungi.</title>
        <authorList>
            <person name="Kobayashi Y."/>
        </authorList>
    </citation>
    <scope>NUCLEOTIDE SEQUENCE [LARGE SCALE GENOMIC DNA]</scope>
    <source>
        <strain evidence="4 6">HR1</strain>
    </source>
</reference>
<dbReference type="InterPro" id="IPR012337">
    <property type="entry name" value="RNaseH-like_sf"/>
</dbReference>
<evidence type="ECO:0000256" key="1">
    <source>
        <dbReference type="SAM" id="MobiDB-lite"/>
    </source>
</evidence>
<dbReference type="PANTHER" id="PTHR46880">
    <property type="entry name" value="RAS-ASSOCIATING DOMAIN-CONTAINING PROTEIN"/>
    <property type="match status" value="1"/>
</dbReference>
<dbReference type="EMBL" id="BLAL01000012">
    <property type="protein sequence ID" value="GES74353.1"/>
    <property type="molecule type" value="Genomic_DNA"/>
</dbReference>
<feature type="domain" description="HAT C-terminal dimerisation" evidence="2">
    <location>
        <begin position="633"/>
        <end position="688"/>
    </location>
</feature>
<organism evidence="4 6">
    <name type="scientific">Rhizophagus clarus</name>
    <dbReference type="NCBI Taxonomy" id="94130"/>
    <lineage>
        <taxon>Eukaryota</taxon>
        <taxon>Fungi</taxon>
        <taxon>Fungi incertae sedis</taxon>
        <taxon>Mucoromycota</taxon>
        <taxon>Glomeromycotina</taxon>
        <taxon>Glomeromycetes</taxon>
        <taxon>Glomerales</taxon>
        <taxon>Glomeraceae</taxon>
        <taxon>Rhizophagus</taxon>
    </lineage>
</organism>
<dbReference type="GO" id="GO:0046983">
    <property type="term" value="F:protein dimerization activity"/>
    <property type="evidence" value="ECO:0007669"/>
    <property type="project" value="InterPro"/>
</dbReference>
<dbReference type="Pfam" id="PF25431">
    <property type="entry name" value="zf-C17orf113"/>
    <property type="match status" value="1"/>
</dbReference>
<accession>A0A2Z6R9Z9</accession>
<evidence type="ECO:0000313" key="6">
    <source>
        <dbReference type="Proteomes" id="UP000247702"/>
    </source>
</evidence>
<gene>
    <name evidence="5" type="ORF">RCL2_000183500</name>
    <name evidence="4" type="ORF">RclHR1_03450002</name>
</gene>
<evidence type="ECO:0000259" key="3">
    <source>
        <dbReference type="Pfam" id="PF25431"/>
    </source>
</evidence>
<dbReference type="AlphaFoldDB" id="A0A2Z6R9Z9"/>